<accession>A0ABS2E4M6</accession>
<keyword evidence="6 9" id="KW-0732">Signal</keyword>
<evidence type="ECO:0000256" key="9">
    <source>
        <dbReference type="SAM" id="SignalP"/>
    </source>
</evidence>
<dbReference type="PROSITE" id="PS51257">
    <property type="entry name" value="PROKAR_LIPOPROTEIN"/>
    <property type="match status" value="1"/>
</dbReference>
<evidence type="ECO:0000256" key="7">
    <source>
        <dbReference type="ARBA" id="ARBA00023139"/>
    </source>
</evidence>
<reference evidence="11 12" key="1">
    <citation type="journal article" date="2021" name="Sci. Rep.">
        <title>The distribution of antibiotic resistance genes in chicken gut microbiota commensals.</title>
        <authorList>
            <person name="Juricova H."/>
            <person name="Matiasovicova J."/>
            <person name="Kubasova T."/>
            <person name="Cejkova D."/>
            <person name="Rychlik I."/>
        </authorList>
    </citation>
    <scope>NUCLEOTIDE SEQUENCE [LARGE SCALE GENOMIC DNA]</scope>
    <source>
        <strain evidence="11 12">An773</strain>
    </source>
</reference>
<dbReference type="Pfam" id="PF12849">
    <property type="entry name" value="PBP_like_2"/>
    <property type="match status" value="2"/>
</dbReference>
<feature type="signal peptide" evidence="9">
    <location>
        <begin position="1"/>
        <end position="32"/>
    </location>
</feature>
<gene>
    <name evidence="11" type="ORF">H7U36_00290</name>
</gene>
<dbReference type="Proteomes" id="UP000716906">
    <property type="component" value="Unassembled WGS sequence"/>
</dbReference>
<feature type="chain" id="PRO_5047407556" evidence="9">
    <location>
        <begin position="33"/>
        <end position="303"/>
    </location>
</feature>
<dbReference type="PANTHER" id="PTHR30570:SF1">
    <property type="entry name" value="PHOSPHATE-BINDING PROTEIN PSTS"/>
    <property type="match status" value="1"/>
</dbReference>
<evidence type="ECO:0000313" key="11">
    <source>
        <dbReference type="EMBL" id="MBM6736548.1"/>
    </source>
</evidence>
<keyword evidence="5" id="KW-0813">Transport</keyword>
<evidence type="ECO:0000313" key="12">
    <source>
        <dbReference type="Proteomes" id="UP000716906"/>
    </source>
</evidence>
<name>A0ABS2E4M6_9FIRM</name>
<evidence type="ECO:0000256" key="1">
    <source>
        <dbReference type="ARBA" id="ARBA00002841"/>
    </source>
</evidence>
<dbReference type="Gene3D" id="3.40.190.10">
    <property type="entry name" value="Periplasmic binding protein-like II"/>
    <property type="match status" value="2"/>
</dbReference>
<comment type="caution">
    <text evidence="11">The sequence shown here is derived from an EMBL/GenBank/DDBJ whole genome shotgun (WGS) entry which is preliminary data.</text>
</comment>
<dbReference type="InterPro" id="IPR024370">
    <property type="entry name" value="PBP_domain"/>
</dbReference>
<dbReference type="InterPro" id="IPR050811">
    <property type="entry name" value="Phosphate_ABC_transporter"/>
</dbReference>
<evidence type="ECO:0000256" key="2">
    <source>
        <dbReference type="ARBA" id="ARBA00004193"/>
    </source>
</evidence>
<dbReference type="EMBL" id="JACLYY010000001">
    <property type="protein sequence ID" value="MBM6736548.1"/>
    <property type="molecule type" value="Genomic_DNA"/>
</dbReference>
<evidence type="ECO:0000259" key="10">
    <source>
        <dbReference type="Pfam" id="PF12849"/>
    </source>
</evidence>
<evidence type="ECO:0000256" key="3">
    <source>
        <dbReference type="ARBA" id="ARBA00008725"/>
    </source>
</evidence>
<evidence type="ECO:0000256" key="4">
    <source>
        <dbReference type="ARBA" id="ARBA00011529"/>
    </source>
</evidence>
<comment type="function">
    <text evidence="1">Part of the ABC transporter complex PstSACB involved in phosphate import.</text>
</comment>
<keyword evidence="12" id="KW-1185">Reference proteome</keyword>
<comment type="subcellular location">
    <subcellularLocation>
        <location evidence="2">Cell membrane</location>
        <topology evidence="2">Lipid-anchor</topology>
    </subcellularLocation>
</comment>
<comment type="similarity">
    <text evidence="3">Belongs to the PstS family.</text>
</comment>
<evidence type="ECO:0000256" key="5">
    <source>
        <dbReference type="ARBA" id="ARBA00022592"/>
    </source>
</evidence>
<evidence type="ECO:0000256" key="8">
    <source>
        <dbReference type="ARBA" id="ARBA00023288"/>
    </source>
</evidence>
<organism evidence="11 12">
    <name type="scientific">Faecalicatena fissicatena</name>
    <dbReference type="NCBI Taxonomy" id="290055"/>
    <lineage>
        <taxon>Bacteria</taxon>
        <taxon>Bacillati</taxon>
        <taxon>Bacillota</taxon>
        <taxon>Clostridia</taxon>
        <taxon>Lachnospirales</taxon>
        <taxon>Lachnospiraceae</taxon>
        <taxon>Faecalicatena</taxon>
    </lineage>
</organism>
<feature type="domain" description="PBP" evidence="10">
    <location>
        <begin position="45"/>
        <end position="165"/>
    </location>
</feature>
<protein>
    <submittedName>
        <fullName evidence="11">Extracellular solute-binding protein</fullName>
    </submittedName>
</protein>
<keyword evidence="5" id="KW-0592">Phosphate transport</keyword>
<evidence type="ECO:0000256" key="6">
    <source>
        <dbReference type="ARBA" id="ARBA00022729"/>
    </source>
</evidence>
<sequence length="303" mass="31858">MKKWRRMTAITAIAAAAGAACLLGACSGSEPADGGDRQAEELTALGQIKVITRESGSGTRSSLAQALGLNEEGVDDRDYILETAKTATSGQDVIAAVGSDKSAIGYVSWGTDISGDDSVKELAVDGVKADDQTIESGKYPLDRTLYLASADDQNALKEDFLTFVTGKGQEIVGEFFVPAGEGKDVFLSSQPAGTLRIHGSTSLAPVMEALAEAYEEANPGADIQVTASDSSQGITDTLTGDCDMAMVSRELYDYEKNVLDPVPVAKDGIRIIVQASNPLDDLSADMLADIYRGDIAEWADTKE</sequence>
<dbReference type="PANTHER" id="PTHR30570">
    <property type="entry name" value="PERIPLASMIC PHOSPHATE BINDING COMPONENT OF PHOSPHATE ABC TRANSPORTER"/>
    <property type="match status" value="1"/>
</dbReference>
<keyword evidence="7" id="KW-0564">Palmitate</keyword>
<proteinExistence type="inferred from homology"/>
<dbReference type="SUPFAM" id="SSF53850">
    <property type="entry name" value="Periplasmic binding protein-like II"/>
    <property type="match status" value="2"/>
</dbReference>
<feature type="domain" description="PBP" evidence="10">
    <location>
        <begin position="189"/>
        <end position="300"/>
    </location>
</feature>
<keyword evidence="8" id="KW-0449">Lipoprotein</keyword>
<comment type="subunit">
    <text evidence="4">The complex is composed of two ATP-binding proteins (PstB), two transmembrane proteins (PstC and PstA) and a solute-binding protein (PstS).</text>
</comment>